<comment type="caution">
    <text evidence="4">The sequence shown here is derived from an EMBL/GenBank/DDBJ whole genome shotgun (WGS) entry which is preliminary data.</text>
</comment>
<dbReference type="RefSeq" id="WP_386438518.1">
    <property type="nucleotide sequence ID" value="NZ_JBHSBB010000051.1"/>
</dbReference>
<sequence length="330" mass="34300">MADAVADGGEIRAAERSAERAAAVAATEGFHPLRIRPYVAEPDGDPGERTPRARPLIPVYEEEPETADLRLFPSMYSGVEYAPEEPPPFEPVALRGRHRRRRRSIVVAAAAVAASALAAGAVAVTGQVMGDEQGTADRAMPDLNSSVPDVQLPHVPSPRTSESAAPPEASYRTAPTNAPTTAATPSVTPTATPSASIPVTMPSAAPPGTATATPPVAAPDTPSATPASATPTAAPTTTAPPPTVVPQKQPLQPDDTLTLRLGDSGSAVLTLQHQLNAAHVYHGPYNGVFDYTVEMAVTTFQLWHHVSDSPLGTYGPNTRAALTSPSTRHH</sequence>
<evidence type="ECO:0000259" key="3">
    <source>
        <dbReference type="Pfam" id="PF01471"/>
    </source>
</evidence>
<feature type="region of interest" description="Disordered" evidence="1">
    <location>
        <begin position="35"/>
        <end position="55"/>
    </location>
</feature>
<keyword evidence="2" id="KW-0812">Transmembrane</keyword>
<accession>A0ABV8HWX0</accession>
<feature type="transmembrane region" description="Helical" evidence="2">
    <location>
        <begin position="105"/>
        <end position="124"/>
    </location>
</feature>
<dbReference type="Pfam" id="PF01471">
    <property type="entry name" value="PG_binding_1"/>
    <property type="match status" value="1"/>
</dbReference>
<dbReference type="PRINTS" id="PR01217">
    <property type="entry name" value="PRICHEXTENSN"/>
</dbReference>
<gene>
    <name evidence="4" type="ORF">ACFO3J_34835</name>
</gene>
<dbReference type="Gene3D" id="1.10.101.10">
    <property type="entry name" value="PGBD-like superfamily/PGBD"/>
    <property type="match status" value="1"/>
</dbReference>
<dbReference type="InterPro" id="IPR002477">
    <property type="entry name" value="Peptidoglycan-bd-like"/>
</dbReference>
<evidence type="ECO:0000313" key="4">
    <source>
        <dbReference type="EMBL" id="MFC4036578.1"/>
    </source>
</evidence>
<proteinExistence type="predicted"/>
<evidence type="ECO:0000256" key="2">
    <source>
        <dbReference type="SAM" id="Phobius"/>
    </source>
</evidence>
<feature type="region of interest" description="Disordered" evidence="1">
    <location>
        <begin position="134"/>
        <end position="255"/>
    </location>
</feature>
<name>A0ABV8HWX0_9ACTN</name>
<feature type="domain" description="Peptidoglycan binding-like" evidence="3">
    <location>
        <begin position="264"/>
        <end position="322"/>
    </location>
</feature>
<keyword evidence="2" id="KW-1133">Transmembrane helix</keyword>
<dbReference type="InterPro" id="IPR036365">
    <property type="entry name" value="PGBD-like_sf"/>
</dbReference>
<dbReference type="InterPro" id="IPR036366">
    <property type="entry name" value="PGBDSf"/>
</dbReference>
<protein>
    <submittedName>
        <fullName evidence="4">Peptidoglycan-binding protein</fullName>
    </submittedName>
</protein>
<reference evidence="5" key="1">
    <citation type="journal article" date="2019" name="Int. J. Syst. Evol. Microbiol.">
        <title>The Global Catalogue of Microorganisms (GCM) 10K type strain sequencing project: providing services to taxonomists for standard genome sequencing and annotation.</title>
        <authorList>
            <consortium name="The Broad Institute Genomics Platform"/>
            <consortium name="The Broad Institute Genome Sequencing Center for Infectious Disease"/>
            <person name="Wu L."/>
            <person name="Ma J."/>
        </authorList>
    </citation>
    <scope>NUCLEOTIDE SEQUENCE [LARGE SCALE GENOMIC DNA]</scope>
    <source>
        <strain evidence="5">CGMCC 4.7237</strain>
    </source>
</reference>
<dbReference type="EMBL" id="JBHSBB010000051">
    <property type="protein sequence ID" value="MFC4036578.1"/>
    <property type="molecule type" value="Genomic_DNA"/>
</dbReference>
<feature type="compositionally biased region" description="Low complexity" evidence="1">
    <location>
        <begin position="173"/>
        <end position="237"/>
    </location>
</feature>
<dbReference type="SUPFAM" id="SSF47090">
    <property type="entry name" value="PGBD-like"/>
    <property type="match status" value="1"/>
</dbReference>
<keyword evidence="2" id="KW-0472">Membrane</keyword>
<evidence type="ECO:0000256" key="1">
    <source>
        <dbReference type="SAM" id="MobiDB-lite"/>
    </source>
</evidence>
<keyword evidence="5" id="KW-1185">Reference proteome</keyword>
<organism evidence="4 5">
    <name type="scientific">Streptomyces polygonati</name>
    <dbReference type="NCBI Taxonomy" id="1617087"/>
    <lineage>
        <taxon>Bacteria</taxon>
        <taxon>Bacillati</taxon>
        <taxon>Actinomycetota</taxon>
        <taxon>Actinomycetes</taxon>
        <taxon>Kitasatosporales</taxon>
        <taxon>Streptomycetaceae</taxon>
        <taxon>Streptomyces</taxon>
    </lineage>
</organism>
<dbReference type="Proteomes" id="UP001595765">
    <property type="component" value="Unassembled WGS sequence"/>
</dbReference>
<evidence type="ECO:0000313" key="5">
    <source>
        <dbReference type="Proteomes" id="UP001595765"/>
    </source>
</evidence>